<dbReference type="SMART" id="SM00612">
    <property type="entry name" value="Kelch"/>
    <property type="match status" value="1"/>
</dbReference>
<evidence type="ECO:0000259" key="2">
    <source>
        <dbReference type="Pfam" id="PF25210"/>
    </source>
</evidence>
<feature type="domain" description="F-box" evidence="1">
    <location>
        <begin position="17"/>
        <end position="56"/>
    </location>
</feature>
<dbReference type="AlphaFoldDB" id="A0AA87ZAQ2"/>
<evidence type="ECO:0008006" key="5">
    <source>
        <dbReference type="Google" id="ProtNLM"/>
    </source>
</evidence>
<gene>
    <name evidence="3" type="ORF">TIFTF001_004171</name>
</gene>
<organism evidence="3 4">
    <name type="scientific">Ficus carica</name>
    <name type="common">Common fig</name>
    <dbReference type="NCBI Taxonomy" id="3494"/>
    <lineage>
        <taxon>Eukaryota</taxon>
        <taxon>Viridiplantae</taxon>
        <taxon>Streptophyta</taxon>
        <taxon>Embryophyta</taxon>
        <taxon>Tracheophyta</taxon>
        <taxon>Spermatophyta</taxon>
        <taxon>Magnoliopsida</taxon>
        <taxon>eudicotyledons</taxon>
        <taxon>Gunneridae</taxon>
        <taxon>Pentapetalae</taxon>
        <taxon>rosids</taxon>
        <taxon>fabids</taxon>
        <taxon>Rosales</taxon>
        <taxon>Moraceae</taxon>
        <taxon>Ficeae</taxon>
        <taxon>Ficus</taxon>
    </lineage>
</organism>
<proteinExistence type="predicted"/>
<dbReference type="InterPro" id="IPR050354">
    <property type="entry name" value="F-box/kelch-repeat_ARATH"/>
</dbReference>
<dbReference type="InterPro" id="IPR057499">
    <property type="entry name" value="Kelch_FKB95"/>
</dbReference>
<keyword evidence="4" id="KW-1185">Reference proteome</keyword>
<dbReference type="Pfam" id="PF25210">
    <property type="entry name" value="Kelch_FKB95"/>
    <property type="match status" value="1"/>
</dbReference>
<dbReference type="InterPro" id="IPR006652">
    <property type="entry name" value="Kelch_1"/>
</dbReference>
<dbReference type="PANTHER" id="PTHR24414">
    <property type="entry name" value="F-BOX/KELCH-REPEAT PROTEIN SKIP4"/>
    <property type="match status" value="1"/>
</dbReference>
<dbReference type="Proteomes" id="UP001187192">
    <property type="component" value="Unassembled WGS sequence"/>
</dbReference>
<name>A0AA87ZAQ2_FICCA</name>
<feature type="domain" description="FKB95-like N-terminal Kelch" evidence="2">
    <location>
        <begin position="83"/>
        <end position="357"/>
    </location>
</feature>
<dbReference type="Pfam" id="PF00646">
    <property type="entry name" value="F-box"/>
    <property type="match status" value="1"/>
</dbReference>
<sequence length="379" mass="42468">MATTEQSSEPLTEVLIPSFPNDVALNILARVPRQYHPVLSAVSKPIRSAVSSPHFFAVRSLLNCSESITYLNVGSRGHSHVHWFAVHRNLNPTNDSLLQYAPVPPIPVETPLVGSASAAMGPKIYVLGGYTYSNCDGEYVPSYDVWILDCRSHTWERGPSMRYPRDHAEAIAVEGKVYVVGGFPETLWLEVLDPAVGRWEAIPIPIPIPSPDDTEAFLYDLKLVDGKISFRLLGDEEFRLDRTTKTWEVLQNGEDYNGGSCVVDGVSYRLFPGFKVKGFDKKVGEWKELKHVEGGKPNYVWDLKLLNLKGRLVMVFGEMTNDSEMGKKIGIWCAEIEVMKNADGDWCGQTHWSEKVLLLPHLKFNSRFYFVCSCLSASL</sequence>
<evidence type="ECO:0000313" key="3">
    <source>
        <dbReference type="EMBL" id="GMN33464.1"/>
    </source>
</evidence>
<evidence type="ECO:0000313" key="4">
    <source>
        <dbReference type="Proteomes" id="UP001187192"/>
    </source>
</evidence>
<protein>
    <recommendedName>
        <fullName evidence="5">F-box domain-containing protein</fullName>
    </recommendedName>
</protein>
<dbReference type="InterPro" id="IPR036047">
    <property type="entry name" value="F-box-like_dom_sf"/>
</dbReference>
<dbReference type="Gene3D" id="2.120.10.80">
    <property type="entry name" value="Kelch-type beta propeller"/>
    <property type="match status" value="1"/>
</dbReference>
<dbReference type="SUPFAM" id="SSF81383">
    <property type="entry name" value="F-box domain"/>
    <property type="match status" value="1"/>
</dbReference>
<comment type="caution">
    <text evidence="3">The sequence shown here is derived from an EMBL/GenBank/DDBJ whole genome shotgun (WGS) entry which is preliminary data.</text>
</comment>
<dbReference type="InterPro" id="IPR015915">
    <property type="entry name" value="Kelch-typ_b-propeller"/>
</dbReference>
<dbReference type="CDD" id="cd22152">
    <property type="entry name" value="F-box_AtAFR-like"/>
    <property type="match status" value="1"/>
</dbReference>
<dbReference type="EMBL" id="BTGU01000004">
    <property type="protein sequence ID" value="GMN33464.1"/>
    <property type="molecule type" value="Genomic_DNA"/>
</dbReference>
<evidence type="ECO:0000259" key="1">
    <source>
        <dbReference type="Pfam" id="PF00646"/>
    </source>
</evidence>
<reference evidence="3" key="1">
    <citation type="submission" date="2023-07" db="EMBL/GenBank/DDBJ databases">
        <title>draft genome sequence of fig (Ficus carica).</title>
        <authorList>
            <person name="Takahashi T."/>
            <person name="Nishimura K."/>
        </authorList>
    </citation>
    <scope>NUCLEOTIDE SEQUENCE</scope>
</reference>
<accession>A0AA87ZAQ2</accession>
<dbReference type="InterPro" id="IPR001810">
    <property type="entry name" value="F-box_dom"/>
</dbReference>
<dbReference type="SUPFAM" id="SSF117281">
    <property type="entry name" value="Kelch motif"/>
    <property type="match status" value="1"/>
</dbReference>
<dbReference type="PANTHER" id="PTHR24414:SF23">
    <property type="entry name" value="F-BOX_KELCH-REPEAT PROTEIN SKIP6"/>
    <property type="match status" value="1"/>
</dbReference>